<name>A0A3S1BFS9_ELYCH</name>
<evidence type="ECO:0000259" key="7">
    <source>
        <dbReference type="Pfam" id="PF01431"/>
    </source>
</evidence>
<feature type="domain" description="Peptidase M13 C-terminal" evidence="7">
    <location>
        <begin position="315"/>
        <end position="363"/>
    </location>
</feature>
<dbReference type="GO" id="GO:0016485">
    <property type="term" value="P:protein processing"/>
    <property type="evidence" value="ECO:0007669"/>
    <property type="project" value="TreeGrafter"/>
</dbReference>
<dbReference type="Proteomes" id="UP000271974">
    <property type="component" value="Unassembled WGS sequence"/>
</dbReference>
<comment type="caution">
    <text evidence="9">The sequence shown here is derived from an EMBL/GenBank/DDBJ whole genome shotgun (WGS) entry which is preliminary data.</text>
</comment>
<reference evidence="9 10" key="1">
    <citation type="submission" date="2019-01" db="EMBL/GenBank/DDBJ databases">
        <title>A draft genome assembly of the solar-powered sea slug Elysia chlorotica.</title>
        <authorList>
            <person name="Cai H."/>
            <person name="Li Q."/>
            <person name="Fang X."/>
            <person name="Li J."/>
            <person name="Curtis N.E."/>
            <person name="Altenburger A."/>
            <person name="Shibata T."/>
            <person name="Feng M."/>
            <person name="Maeda T."/>
            <person name="Schwartz J.A."/>
            <person name="Shigenobu S."/>
            <person name="Lundholm N."/>
            <person name="Nishiyama T."/>
            <person name="Yang H."/>
            <person name="Hasebe M."/>
            <person name="Li S."/>
            <person name="Pierce S.K."/>
            <person name="Wang J."/>
        </authorList>
    </citation>
    <scope>NUCLEOTIDE SEQUENCE [LARGE SCALE GENOMIC DNA]</scope>
    <source>
        <strain evidence="9">EC2010</strain>
        <tissue evidence="9">Whole organism of an adult</tissue>
    </source>
</reference>
<dbReference type="Pfam" id="PF05649">
    <property type="entry name" value="Peptidase_M13_N"/>
    <property type="match status" value="1"/>
</dbReference>
<dbReference type="InterPro" id="IPR042089">
    <property type="entry name" value="Peptidase_M13_dom_2"/>
</dbReference>
<keyword evidence="2" id="KW-0645">Protease</keyword>
<dbReference type="EMBL" id="RQTK01000276">
    <property type="protein sequence ID" value="RUS82678.1"/>
    <property type="molecule type" value="Genomic_DNA"/>
</dbReference>
<evidence type="ECO:0000256" key="2">
    <source>
        <dbReference type="ARBA" id="ARBA00022670"/>
    </source>
</evidence>
<evidence type="ECO:0000313" key="9">
    <source>
        <dbReference type="EMBL" id="RUS82678.1"/>
    </source>
</evidence>
<comment type="cofactor">
    <cofactor evidence="1">
        <name>Zn(2+)</name>
        <dbReference type="ChEBI" id="CHEBI:29105"/>
    </cofactor>
</comment>
<evidence type="ECO:0000256" key="3">
    <source>
        <dbReference type="ARBA" id="ARBA00022723"/>
    </source>
</evidence>
<dbReference type="AlphaFoldDB" id="A0A3S1BFS9"/>
<sequence>MGDAVLSIPDQKIYRKGADNPTLKQRKSWLVEVLVFLGADEATAQADMDAVVEFETRLAQIMRDPIEKKDEQSRQNRVNLRMLKVDYTWLDWYTVLRGIGKAGESGVLIDDDDQIINQETEYMTKLGEILKDTDERVLANYLMSSLLKYTSWLGTKYTQRYDAYRKDTMNVSGMEREKLCIKQTAMLFPEAVSRLYVDQHFSAESRDKVTVMVKDLRRAFNNMILTNRWLSVETKEKAEDKLKRLVTKVGYPDNLMDDDSLNKLVSEFAVDELKYLETMADYKRLMVIESMKSLRQASGRTDWTTMFPASLDSGYRQLENDLTFPAAVLQSPLFSPDYPSSQNYAMAGSLIGAELIKGFGPNGKSVRVIALACSVCRP</sequence>
<evidence type="ECO:0000256" key="1">
    <source>
        <dbReference type="ARBA" id="ARBA00001947"/>
    </source>
</evidence>
<dbReference type="CDD" id="cd08662">
    <property type="entry name" value="M13"/>
    <property type="match status" value="1"/>
</dbReference>
<dbReference type="InterPro" id="IPR000718">
    <property type="entry name" value="Peptidase_M13"/>
</dbReference>
<dbReference type="SUPFAM" id="SSF55486">
    <property type="entry name" value="Metalloproteases ('zincins'), catalytic domain"/>
    <property type="match status" value="1"/>
</dbReference>
<evidence type="ECO:0000313" key="10">
    <source>
        <dbReference type="Proteomes" id="UP000271974"/>
    </source>
</evidence>
<evidence type="ECO:0000256" key="5">
    <source>
        <dbReference type="ARBA" id="ARBA00022833"/>
    </source>
</evidence>
<evidence type="ECO:0000256" key="6">
    <source>
        <dbReference type="ARBA" id="ARBA00023049"/>
    </source>
</evidence>
<keyword evidence="5" id="KW-0862">Zinc</keyword>
<dbReference type="Gene3D" id="1.10.1380.10">
    <property type="entry name" value="Neutral endopeptidase , domain2"/>
    <property type="match status" value="1"/>
</dbReference>
<organism evidence="9 10">
    <name type="scientific">Elysia chlorotica</name>
    <name type="common">Eastern emerald elysia</name>
    <name type="synonym">Sea slug</name>
    <dbReference type="NCBI Taxonomy" id="188477"/>
    <lineage>
        <taxon>Eukaryota</taxon>
        <taxon>Metazoa</taxon>
        <taxon>Spiralia</taxon>
        <taxon>Lophotrochozoa</taxon>
        <taxon>Mollusca</taxon>
        <taxon>Gastropoda</taxon>
        <taxon>Heterobranchia</taxon>
        <taxon>Euthyneura</taxon>
        <taxon>Panpulmonata</taxon>
        <taxon>Sacoglossa</taxon>
        <taxon>Placobranchoidea</taxon>
        <taxon>Plakobranchidae</taxon>
        <taxon>Elysia</taxon>
    </lineage>
</organism>
<proteinExistence type="predicted"/>
<keyword evidence="6" id="KW-0482">Metalloprotease</keyword>
<feature type="domain" description="Peptidase M13 N-terminal" evidence="8">
    <location>
        <begin position="5"/>
        <end position="252"/>
    </location>
</feature>
<evidence type="ECO:0008006" key="11">
    <source>
        <dbReference type="Google" id="ProtNLM"/>
    </source>
</evidence>
<gene>
    <name evidence="9" type="ORF">EGW08_009581</name>
</gene>
<dbReference type="PANTHER" id="PTHR11733">
    <property type="entry name" value="ZINC METALLOPROTEASE FAMILY M13 NEPRILYSIN-RELATED"/>
    <property type="match status" value="1"/>
</dbReference>
<dbReference type="PANTHER" id="PTHR11733:SF167">
    <property type="entry name" value="FI17812P1-RELATED"/>
    <property type="match status" value="1"/>
</dbReference>
<dbReference type="GO" id="GO:0005886">
    <property type="term" value="C:plasma membrane"/>
    <property type="evidence" value="ECO:0007669"/>
    <property type="project" value="TreeGrafter"/>
</dbReference>
<dbReference type="InterPro" id="IPR018497">
    <property type="entry name" value="Peptidase_M13_C"/>
</dbReference>
<evidence type="ECO:0000259" key="8">
    <source>
        <dbReference type="Pfam" id="PF05649"/>
    </source>
</evidence>
<dbReference type="STRING" id="188477.A0A3S1BFS9"/>
<accession>A0A3S1BFS9</accession>
<dbReference type="OrthoDB" id="6475849at2759"/>
<dbReference type="GO" id="GO:0004222">
    <property type="term" value="F:metalloendopeptidase activity"/>
    <property type="evidence" value="ECO:0007669"/>
    <property type="project" value="InterPro"/>
</dbReference>
<keyword evidence="4" id="KW-0378">Hydrolase</keyword>
<keyword evidence="3" id="KW-0479">Metal-binding</keyword>
<dbReference type="GO" id="GO:0046872">
    <property type="term" value="F:metal ion binding"/>
    <property type="evidence" value="ECO:0007669"/>
    <property type="project" value="UniProtKB-KW"/>
</dbReference>
<dbReference type="InterPro" id="IPR008753">
    <property type="entry name" value="Peptidase_M13_N"/>
</dbReference>
<protein>
    <recommendedName>
        <fullName evidence="11">Peptidase M13 N-terminal domain-containing protein</fullName>
    </recommendedName>
</protein>
<dbReference type="Pfam" id="PF01431">
    <property type="entry name" value="Peptidase_M13"/>
    <property type="match status" value="1"/>
</dbReference>
<dbReference type="PROSITE" id="PS51885">
    <property type="entry name" value="NEPRILYSIN"/>
    <property type="match status" value="1"/>
</dbReference>
<keyword evidence="10" id="KW-1185">Reference proteome</keyword>
<evidence type="ECO:0000256" key="4">
    <source>
        <dbReference type="ARBA" id="ARBA00022801"/>
    </source>
</evidence>